<feature type="compositionally biased region" description="Polar residues" evidence="4">
    <location>
        <begin position="28"/>
        <end position="45"/>
    </location>
</feature>
<dbReference type="EMBL" id="JBHTEF010000001">
    <property type="protein sequence ID" value="MFC7581839.1"/>
    <property type="molecule type" value="Genomic_DNA"/>
</dbReference>
<organism evidence="7 8">
    <name type="scientific">Schaalia naturae</name>
    <dbReference type="NCBI Taxonomy" id="635203"/>
    <lineage>
        <taxon>Bacteria</taxon>
        <taxon>Bacillati</taxon>
        <taxon>Actinomycetota</taxon>
        <taxon>Actinomycetes</taxon>
        <taxon>Actinomycetales</taxon>
        <taxon>Actinomycetaceae</taxon>
        <taxon>Schaalia</taxon>
    </lineage>
</organism>
<feature type="domain" description="Periplasmic binding protein" evidence="6">
    <location>
        <begin position="61"/>
        <end position="319"/>
    </location>
</feature>
<keyword evidence="8" id="KW-1185">Reference proteome</keyword>
<reference evidence="8" key="1">
    <citation type="journal article" date="2019" name="Int. J. Syst. Evol. Microbiol.">
        <title>The Global Catalogue of Microorganisms (GCM) 10K type strain sequencing project: providing services to taxonomists for standard genome sequencing and annotation.</title>
        <authorList>
            <consortium name="The Broad Institute Genomics Platform"/>
            <consortium name="The Broad Institute Genome Sequencing Center for Infectious Disease"/>
            <person name="Wu L."/>
            <person name="Ma J."/>
        </authorList>
    </citation>
    <scope>NUCLEOTIDE SEQUENCE [LARGE SCALE GENOMIC DNA]</scope>
    <source>
        <strain evidence="8">CCUG 56698</strain>
    </source>
</reference>
<dbReference type="CDD" id="cd01536">
    <property type="entry name" value="PBP1_ABC_sugar_binding-like"/>
    <property type="match status" value="1"/>
</dbReference>
<sequence>MKRTNHLHLLPGAVIPLLMLAACSTSNQSASDQSGSRSESGTSPGESAIAPLSKDGPLTISYIPITMNTQYTMTQYGMQEQIDRLGGSDFATLDVQAPASNDQSLSMQPSIMENAIAKGVDAIVLSTEDEQAMLPYMKKATEAGIPVFLTNMAEVNEDDAYFVSNIGYSQYDASHLIGEWVVDDTAGKDAKIGILEGYPGLLNDQRLAGFKDAIADHANLEVVASQTADWTRAKGQEVTENILTASPDIDIIYGMYDEMALGAVSAIKTMSTEKDIIVAGYDNTADGNAAIKNGELAVTVDTGSKKVGVELINAIKSFVTEGKAVDREINVPPTIVDATNVDEFGEDTYEYVPRDPE</sequence>
<proteinExistence type="inferred from homology"/>
<dbReference type="InterPro" id="IPR025997">
    <property type="entry name" value="SBP_2_dom"/>
</dbReference>
<name>A0ABW2SPM7_9ACTO</name>
<evidence type="ECO:0000256" key="1">
    <source>
        <dbReference type="ARBA" id="ARBA00004196"/>
    </source>
</evidence>
<dbReference type="Proteomes" id="UP001596527">
    <property type="component" value="Unassembled WGS sequence"/>
</dbReference>
<gene>
    <name evidence="7" type="ORF">ACFQWG_11600</name>
</gene>
<accession>A0ABW2SPM7</accession>
<evidence type="ECO:0000256" key="2">
    <source>
        <dbReference type="ARBA" id="ARBA00007639"/>
    </source>
</evidence>
<dbReference type="PROSITE" id="PS51257">
    <property type="entry name" value="PROKAR_LIPOPROTEIN"/>
    <property type="match status" value="1"/>
</dbReference>
<dbReference type="PANTHER" id="PTHR46847">
    <property type="entry name" value="D-ALLOSE-BINDING PERIPLASMIC PROTEIN-RELATED"/>
    <property type="match status" value="1"/>
</dbReference>
<comment type="caution">
    <text evidence="7">The sequence shown here is derived from an EMBL/GenBank/DDBJ whole genome shotgun (WGS) entry which is preliminary data.</text>
</comment>
<evidence type="ECO:0000259" key="6">
    <source>
        <dbReference type="Pfam" id="PF13407"/>
    </source>
</evidence>
<comment type="subcellular location">
    <subcellularLocation>
        <location evidence="1">Cell envelope</location>
    </subcellularLocation>
</comment>
<dbReference type="InterPro" id="IPR028082">
    <property type="entry name" value="Peripla_BP_I"/>
</dbReference>
<evidence type="ECO:0000256" key="4">
    <source>
        <dbReference type="SAM" id="MobiDB-lite"/>
    </source>
</evidence>
<dbReference type="SUPFAM" id="SSF53822">
    <property type="entry name" value="Periplasmic binding protein-like I"/>
    <property type="match status" value="1"/>
</dbReference>
<dbReference type="Gene3D" id="3.40.50.2300">
    <property type="match status" value="2"/>
</dbReference>
<evidence type="ECO:0000256" key="3">
    <source>
        <dbReference type="ARBA" id="ARBA00022729"/>
    </source>
</evidence>
<comment type="similarity">
    <text evidence="2">Belongs to the bacterial solute-binding protein 2 family.</text>
</comment>
<feature type="region of interest" description="Disordered" evidence="4">
    <location>
        <begin position="28"/>
        <end position="53"/>
    </location>
</feature>
<evidence type="ECO:0000313" key="7">
    <source>
        <dbReference type="EMBL" id="MFC7581839.1"/>
    </source>
</evidence>
<feature type="signal peptide" evidence="5">
    <location>
        <begin position="1"/>
        <end position="21"/>
    </location>
</feature>
<keyword evidence="3 5" id="KW-0732">Signal</keyword>
<dbReference type="RefSeq" id="WP_380975490.1">
    <property type="nucleotide sequence ID" value="NZ_JBHTEF010000001.1"/>
</dbReference>
<dbReference type="Pfam" id="PF13407">
    <property type="entry name" value="Peripla_BP_4"/>
    <property type="match status" value="1"/>
</dbReference>
<protein>
    <submittedName>
        <fullName evidence="7">Sugar ABC transporter substrate-binding protein</fullName>
    </submittedName>
</protein>
<evidence type="ECO:0000313" key="8">
    <source>
        <dbReference type="Proteomes" id="UP001596527"/>
    </source>
</evidence>
<feature type="chain" id="PRO_5045693311" evidence="5">
    <location>
        <begin position="22"/>
        <end position="357"/>
    </location>
</feature>
<dbReference type="PANTHER" id="PTHR46847:SF3">
    <property type="entry name" value="GALACTOFURANOSE-BINDING PROTEIN YTFQ"/>
    <property type="match status" value="1"/>
</dbReference>
<evidence type="ECO:0000256" key="5">
    <source>
        <dbReference type="SAM" id="SignalP"/>
    </source>
</evidence>